<keyword evidence="1 5" id="KW-0597">Phosphoprotein</keyword>
<dbReference type="InterPro" id="IPR014710">
    <property type="entry name" value="RmlC-like_jellyroll"/>
</dbReference>
<evidence type="ECO:0000259" key="7">
    <source>
        <dbReference type="PROSITE" id="PS50110"/>
    </source>
</evidence>
<dbReference type="SUPFAM" id="SSF51206">
    <property type="entry name" value="cAMP-binding domain-like"/>
    <property type="match status" value="1"/>
</dbReference>
<dbReference type="PANTHER" id="PTHR44591:SF3">
    <property type="entry name" value="RESPONSE REGULATORY DOMAIN-CONTAINING PROTEIN"/>
    <property type="match status" value="1"/>
</dbReference>
<evidence type="ECO:0000256" key="4">
    <source>
        <dbReference type="ARBA" id="ARBA00023163"/>
    </source>
</evidence>
<comment type="caution">
    <text evidence="9">The sequence shown here is derived from an EMBL/GenBank/DDBJ whole genome shotgun (WGS) entry which is preliminary data.</text>
</comment>
<dbReference type="InterPro" id="IPR036390">
    <property type="entry name" value="WH_DNA-bd_sf"/>
</dbReference>
<dbReference type="PROSITE" id="PS50110">
    <property type="entry name" value="RESPONSE_REGULATORY"/>
    <property type="match status" value="1"/>
</dbReference>
<dbReference type="SMART" id="SM00448">
    <property type="entry name" value="REC"/>
    <property type="match status" value="1"/>
</dbReference>
<dbReference type="SUPFAM" id="SSF46785">
    <property type="entry name" value="Winged helix' DNA-binding domain"/>
    <property type="match status" value="1"/>
</dbReference>
<dbReference type="PANTHER" id="PTHR44591">
    <property type="entry name" value="STRESS RESPONSE REGULATOR PROTEIN 1"/>
    <property type="match status" value="1"/>
</dbReference>
<name>A0ABR7QGV2_9FLAO</name>
<dbReference type="InterPro" id="IPR011006">
    <property type="entry name" value="CheY-like_superfamily"/>
</dbReference>
<dbReference type="RefSeq" id="WP_187564685.1">
    <property type="nucleotide sequence ID" value="NZ_JACGWS010000024.1"/>
</dbReference>
<organism evidence="9 10">
    <name type="scientific">Kordia aestuariivivens</name>
    <dbReference type="NCBI Taxonomy" id="2759037"/>
    <lineage>
        <taxon>Bacteria</taxon>
        <taxon>Pseudomonadati</taxon>
        <taxon>Bacteroidota</taxon>
        <taxon>Flavobacteriia</taxon>
        <taxon>Flavobacteriales</taxon>
        <taxon>Flavobacteriaceae</taxon>
        <taxon>Kordia</taxon>
    </lineage>
</organism>
<dbReference type="Pfam" id="PF00027">
    <property type="entry name" value="cNMP_binding"/>
    <property type="match status" value="1"/>
</dbReference>
<dbReference type="SMART" id="SM00419">
    <property type="entry name" value="HTH_CRP"/>
    <property type="match status" value="1"/>
</dbReference>
<dbReference type="InterPro" id="IPR050595">
    <property type="entry name" value="Bact_response_regulator"/>
</dbReference>
<keyword evidence="10" id="KW-1185">Reference proteome</keyword>
<dbReference type="CDD" id="cd00038">
    <property type="entry name" value="CAP_ED"/>
    <property type="match status" value="1"/>
</dbReference>
<dbReference type="SUPFAM" id="SSF52172">
    <property type="entry name" value="CheY-like"/>
    <property type="match status" value="1"/>
</dbReference>
<dbReference type="Gene3D" id="2.60.120.10">
    <property type="entry name" value="Jelly Rolls"/>
    <property type="match status" value="1"/>
</dbReference>
<evidence type="ECO:0000259" key="8">
    <source>
        <dbReference type="PROSITE" id="PS51063"/>
    </source>
</evidence>
<dbReference type="SMART" id="SM00100">
    <property type="entry name" value="cNMP"/>
    <property type="match status" value="1"/>
</dbReference>
<dbReference type="PROSITE" id="PS51063">
    <property type="entry name" value="HTH_CRP_2"/>
    <property type="match status" value="1"/>
</dbReference>
<feature type="domain" description="Cyclic nucleotide-binding" evidence="6">
    <location>
        <begin position="159"/>
        <end position="261"/>
    </location>
</feature>
<dbReference type="InterPro" id="IPR001789">
    <property type="entry name" value="Sig_transdc_resp-reg_receiver"/>
</dbReference>
<dbReference type="Pfam" id="PF13545">
    <property type="entry name" value="HTH_Crp_2"/>
    <property type="match status" value="1"/>
</dbReference>
<evidence type="ECO:0000259" key="6">
    <source>
        <dbReference type="PROSITE" id="PS50042"/>
    </source>
</evidence>
<dbReference type="Gene3D" id="3.40.50.2300">
    <property type="match status" value="1"/>
</dbReference>
<protein>
    <submittedName>
        <fullName evidence="9">Response regulator</fullName>
    </submittedName>
</protein>
<feature type="modified residue" description="4-aspartylphosphate" evidence="5">
    <location>
        <position position="52"/>
    </location>
</feature>
<dbReference type="InterPro" id="IPR000595">
    <property type="entry name" value="cNMP-bd_dom"/>
</dbReference>
<dbReference type="Pfam" id="PF00072">
    <property type="entry name" value="Response_reg"/>
    <property type="match status" value="1"/>
</dbReference>
<keyword evidence="4" id="KW-0804">Transcription</keyword>
<evidence type="ECO:0000256" key="3">
    <source>
        <dbReference type="ARBA" id="ARBA00023125"/>
    </source>
</evidence>
<reference evidence="9 10" key="1">
    <citation type="submission" date="2020-07" db="EMBL/GenBank/DDBJ databases">
        <title>Description of Kordia aestuariivivens sp. nov., isolated from a tidal flat.</title>
        <authorList>
            <person name="Park S."/>
            <person name="Yoon J.-H."/>
        </authorList>
    </citation>
    <scope>NUCLEOTIDE SEQUENCE [LARGE SCALE GENOMIC DNA]</scope>
    <source>
        <strain evidence="9 10">YSTF-M3</strain>
    </source>
</reference>
<feature type="domain" description="HTH crp-type" evidence="8">
    <location>
        <begin position="275"/>
        <end position="347"/>
    </location>
</feature>
<feature type="domain" description="Response regulatory" evidence="7">
    <location>
        <begin position="3"/>
        <end position="119"/>
    </location>
</feature>
<dbReference type="InterPro" id="IPR018490">
    <property type="entry name" value="cNMP-bd_dom_sf"/>
</dbReference>
<dbReference type="InterPro" id="IPR036388">
    <property type="entry name" value="WH-like_DNA-bd_sf"/>
</dbReference>
<dbReference type="Proteomes" id="UP000619238">
    <property type="component" value="Unassembled WGS sequence"/>
</dbReference>
<dbReference type="EMBL" id="JACGWS010000024">
    <property type="protein sequence ID" value="MBC8757643.1"/>
    <property type="molecule type" value="Genomic_DNA"/>
</dbReference>
<evidence type="ECO:0000256" key="1">
    <source>
        <dbReference type="ARBA" id="ARBA00022553"/>
    </source>
</evidence>
<evidence type="ECO:0000256" key="2">
    <source>
        <dbReference type="ARBA" id="ARBA00023015"/>
    </source>
</evidence>
<keyword evidence="3" id="KW-0238">DNA-binding</keyword>
<gene>
    <name evidence="9" type="ORF">H2O64_23445</name>
</gene>
<dbReference type="Gene3D" id="1.10.10.10">
    <property type="entry name" value="Winged helix-like DNA-binding domain superfamily/Winged helix DNA-binding domain"/>
    <property type="match status" value="1"/>
</dbReference>
<dbReference type="PROSITE" id="PS50042">
    <property type="entry name" value="CNMP_BINDING_3"/>
    <property type="match status" value="1"/>
</dbReference>
<dbReference type="CDD" id="cd17574">
    <property type="entry name" value="REC_OmpR"/>
    <property type="match status" value="1"/>
</dbReference>
<evidence type="ECO:0000256" key="5">
    <source>
        <dbReference type="PROSITE-ProRule" id="PRU00169"/>
    </source>
</evidence>
<evidence type="ECO:0000313" key="9">
    <source>
        <dbReference type="EMBL" id="MBC8757643.1"/>
    </source>
</evidence>
<accession>A0ABR7QGV2</accession>
<proteinExistence type="predicted"/>
<keyword evidence="2" id="KW-0805">Transcription regulation</keyword>
<dbReference type="InterPro" id="IPR012318">
    <property type="entry name" value="HTH_CRP"/>
</dbReference>
<evidence type="ECO:0000313" key="10">
    <source>
        <dbReference type="Proteomes" id="UP000619238"/>
    </source>
</evidence>
<dbReference type="PRINTS" id="PR00034">
    <property type="entry name" value="HTHCRP"/>
</dbReference>
<sequence>MKKILIIEDNQDVRENTADILELANYEVCTADNGKKGVELAKNARPDIIICDIMMPGLNGYEVLQNLSEDKKTASTPFIFLTSRTERTDVRKGMNLGADDYLTKPFEENELLEAVATRLNKHTFLKKEFSKDIKGVNQFLDEASSHEGMEHLSKDRNSKTYKKRETLFMEGDAAHTLYFIQSGSIKTYKTTESGKCLVTGIYGPGQFIGQLSLLSNIGTYTDTATVLEQAEVFEIPKKDFKTLIYGNKLISNKFITMISNDLIDVQKQLVSMAFATVRQRLAKALLYLYDNKKLHNSTSEGIDISREDLAGLIGTATETAIRMLTDFKDEGLVTIVERRRIIIQNKKQLEDIVLFG</sequence>